<feature type="chain" id="PRO_5025637072" evidence="1">
    <location>
        <begin position="21"/>
        <end position="102"/>
    </location>
</feature>
<feature type="signal peptide" evidence="1">
    <location>
        <begin position="1"/>
        <end position="20"/>
    </location>
</feature>
<accession>A0A6A6AFI9</accession>
<name>A0A6A6AFI9_9PLEO</name>
<evidence type="ECO:0000313" key="3">
    <source>
        <dbReference type="Proteomes" id="UP000799771"/>
    </source>
</evidence>
<protein>
    <submittedName>
        <fullName evidence="2">Uncharacterized protein</fullName>
    </submittedName>
</protein>
<dbReference type="EMBL" id="ML977507">
    <property type="protein sequence ID" value="KAF2129161.1"/>
    <property type="molecule type" value="Genomic_DNA"/>
</dbReference>
<dbReference type="GeneID" id="54410951"/>
<proteinExistence type="predicted"/>
<evidence type="ECO:0000256" key="1">
    <source>
        <dbReference type="SAM" id="SignalP"/>
    </source>
</evidence>
<reference evidence="2" key="1">
    <citation type="journal article" date="2020" name="Stud. Mycol.">
        <title>101 Dothideomycetes genomes: a test case for predicting lifestyles and emergence of pathogens.</title>
        <authorList>
            <person name="Haridas S."/>
            <person name="Albert R."/>
            <person name="Binder M."/>
            <person name="Bloem J."/>
            <person name="Labutti K."/>
            <person name="Salamov A."/>
            <person name="Andreopoulos B."/>
            <person name="Baker S."/>
            <person name="Barry K."/>
            <person name="Bills G."/>
            <person name="Bluhm B."/>
            <person name="Cannon C."/>
            <person name="Castanera R."/>
            <person name="Culley D."/>
            <person name="Daum C."/>
            <person name="Ezra D."/>
            <person name="Gonzalez J."/>
            <person name="Henrissat B."/>
            <person name="Kuo A."/>
            <person name="Liang C."/>
            <person name="Lipzen A."/>
            <person name="Lutzoni F."/>
            <person name="Magnuson J."/>
            <person name="Mondo S."/>
            <person name="Nolan M."/>
            <person name="Ohm R."/>
            <person name="Pangilinan J."/>
            <person name="Park H.-J."/>
            <person name="Ramirez L."/>
            <person name="Alfaro M."/>
            <person name="Sun H."/>
            <person name="Tritt A."/>
            <person name="Yoshinaga Y."/>
            <person name="Zwiers L.-H."/>
            <person name="Turgeon B."/>
            <person name="Goodwin S."/>
            <person name="Spatafora J."/>
            <person name="Crous P."/>
            <person name="Grigoriev I."/>
        </authorList>
    </citation>
    <scope>NUCLEOTIDE SEQUENCE</scope>
    <source>
        <strain evidence="2">CBS 119687</strain>
    </source>
</reference>
<evidence type="ECO:0000313" key="2">
    <source>
        <dbReference type="EMBL" id="KAF2129161.1"/>
    </source>
</evidence>
<sequence>MHTLTLTPLLLTLLIPLALAHPVLPLSPDPEKNTHYKSYTPYIKYADYTVYTPPHTPTQDKMKREVNKLPDAWYSKYNPYAEYGGYGAYPGGGEGEGEGKTG</sequence>
<keyword evidence="1" id="KW-0732">Signal</keyword>
<dbReference type="RefSeq" id="XP_033523550.1">
    <property type="nucleotide sequence ID" value="XM_033670519.1"/>
</dbReference>
<keyword evidence="3" id="KW-1185">Reference proteome</keyword>
<organism evidence="2 3">
    <name type="scientific">Dothidotthia symphoricarpi CBS 119687</name>
    <dbReference type="NCBI Taxonomy" id="1392245"/>
    <lineage>
        <taxon>Eukaryota</taxon>
        <taxon>Fungi</taxon>
        <taxon>Dikarya</taxon>
        <taxon>Ascomycota</taxon>
        <taxon>Pezizomycotina</taxon>
        <taxon>Dothideomycetes</taxon>
        <taxon>Pleosporomycetidae</taxon>
        <taxon>Pleosporales</taxon>
        <taxon>Dothidotthiaceae</taxon>
        <taxon>Dothidotthia</taxon>
    </lineage>
</organism>
<gene>
    <name evidence="2" type="ORF">P153DRAFT_386344</name>
</gene>
<dbReference type="Proteomes" id="UP000799771">
    <property type="component" value="Unassembled WGS sequence"/>
</dbReference>
<dbReference type="AlphaFoldDB" id="A0A6A6AFI9"/>